<dbReference type="CDD" id="cd00082">
    <property type="entry name" value="HisKA"/>
    <property type="match status" value="1"/>
</dbReference>
<evidence type="ECO:0000256" key="10">
    <source>
        <dbReference type="ARBA" id="ARBA00023136"/>
    </source>
</evidence>
<dbReference type="SUPFAM" id="SSF47384">
    <property type="entry name" value="Homodimeric domain of signal transducing histidine kinase"/>
    <property type="match status" value="1"/>
</dbReference>
<reference evidence="14" key="2">
    <citation type="journal article" date="2021" name="PeerJ">
        <title>Extensive microbial diversity within the chicken gut microbiome revealed by metagenomics and culture.</title>
        <authorList>
            <person name="Gilroy R."/>
            <person name="Ravi A."/>
            <person name="Getino M."/>
            <person name="Pursley I."/>
            <person name="Horton D.L."/>
            <person name="Alikhan N.F."/>
            <person name="Baker D."/>
            <person name="Gharbi K."/>
            <person name="Hall N."/>
            <person name="Watson M."/>
            <person name="Adriaenssens E.M."/>
            <person name="Foster-Nyarko E."/>
            <person name="Jarju S."/>
            <person name="Secka A."/>
            <person name="Antonio M."/>
            <person name="Oren A."/>
            <person name="Chaudhuri R.R."/>
            <person name="La Ragione R."/>
            <person name="Hildebrand F."/>
            <person name="Pallen M.J."/>
        </authorList>
    </citation>
    <scope>NUCLEOTIDE SEQUENCE</scope>
    <source>
        <strain evidence="14">ChiGjej1B1-24693</strain>
    </source>
</reference>
<evidence type="ECO:0000259" key="13">
    <source>
        <dbReference type="PROSITE" id="PS50885"/>
    </source>
</evidence>
<dbReference type="EMBL" id="DVLP01000395">
    <property type="protein sequence ID" value="HIT76592.1"/>
    <property type="molecule type" value="Genomic_DNA"/>
</dbReference>
<dbReference type="EC" id="2.7.13.3" evidence="3"/>
<evidence type="ECO:0000256" key="7">
    <source>
        <dbReference type="ARBA" id="ARBA00022777"/>
    </source>
</evidence>
<dbReference type="Pfam" id="PF02518">
    <property type="entry name" value="HATPase_c"/>
    <property type="match status" value="1"/>
</dbReference>
<evidence type="ECO:0000256" key="3">
    <source>
        <dbReference type="ARBA" id="ARBA00012438"/>
    </source>
</evidence>
<feature type="domain" description="Histidine kinase" evidence="12">
    <location>
        <begin position="255"/>
        <end position="472"/>
    </location>
</feature>
<dbReference type="SMART" id="SM00387">
    <property type="entry name" value="HATPase_c"/>
    <property type="match status" value="1"/>
</dbReference>
<feature type="non-terminal residue" evidence="14">
    <location>
        <position position="1"/>
    </location>
</feature>
<comment type="subcellular location">
    <subcellularLocation>
        <location evidence="2">Cell membrane</location>
    </subcellularLocation>
</comment>
<dbReference type="SUPFAM" id="SSF55874">
    <property type="entry name" value="ATPase domain of HSP90 chaperone/DNA topoisomerase II/histidine kinase"/>
    <property type="match status" value="1"/>
</dbReference>
<feature type="transmembrane region" description="Helical" evidence="11">
    <location>
        <begin position="172"/>
        <end position="193"/>
    </location>
</feature>
<reference evidence="14" key="1">
    <citation type="submission" date="2020-10" db="EMBL/GenBank/DDBJ databases">
        <authorList>
            <person name="Gilroy R."/>
        </authorList>
    </citation>
    <scope>NUCLEOTIDE SEQUENCE</scope>
    <source>
        <strain evidence="14">ChiGjej1B1-24693</strain>
    </source>
</reference>
<dbReference type="PANTHER" id="PTHR45436">
    <property type="entry name" value="SENSOR HISTIDINE KINASE YKOH"/>
    <property type="match status" value="1"/>
</dbReference>
<evidence type="ECO:0000256" key="9">
    <source>
        <dbReference type="ARBA" id="ARBA00023012"/>
    </source>
</evidence>
<dbReference type="PROSITE" id="PS50109">
    <property type="entry name" value="HIS_KIN"/>
    <property type="match status" value="1"/>
</dbReference>
<dbReference type="Proteomes" id="UP000886842">
    <property type="component" value="Unassembled WGS sequence"/>
</dbReference>
<keyword evidence="10 11" id="KW-0472">Membrane</keyword>
<dbReference type="SMART" id="SM00304">
    <property type="entry name" value="HAMP"/>
    <property type="match status" value="1"/>
</dbReference>
<dbReference type="FunFam" id="1.10.287.130:FF:000001">
    <property type="entry name" value="Two-component sensor histidine kinase"/>
    <property type="match status" value="1"/>
</dbReference>
<accession>A0A9D1KP83</accession>
<evidence type="ECO:0000256" key="4">
    <source>
        <dbReference type="ARBA" id="ARBA00022553"/>
    </source>
</evidence>
<keyword evidence="9" id="KW-0902">Two-component regulatory system</keyword>
<dbReference type="AlphaFoldDB" id="A0A9D1KP83"/>
<sequence length="484" mass="53113">RRTIPARWRIVGWITAVMVAGLASVVVVLHGSLHTEVATRANDHIATTLREFQHFTASRGETDPAPTSTEDLLTDYLRLRYPDRGEVLYGFVSGSPQLLANNGPDVPSAFSFSAHPELQQLVLSSPSGVTETPYGTMRWGQVEIRTPTGEVGGHLVVLVFTAPMTAEADRTIRLLVMVSLATLLVSAVASWLVSGQILRPIRLVQRTAAEITERDLTRRIEVQGRDDIAELSSTFNGMLDRLEKAFATEKRFVDDAGHELRTPITIIRGHLELMSDDPTERQQTVALVTQELDRMSRIVSDLLVLAKAEQPDFIRIDGPVDVAELCIELDALVTPLGERRWRLQEVAEGEASLDRQRIIQAVLQLCQNAVQHTGTDDRIDLAARFAETEQGRIVEFTVTDDGPGVSETDRERLFERFARGLVQDRPDDSQRAGAGLGLAIVKAIADGHGGGVEVHNVEDRGACFRLWVPAPAPADTTLASPKAP</sequence>
<protein>
    <recommendedName>
        <fullName evidence="3">histidine kinase</fullName>
        <ecNumber evidence="3">2.7.13.3</ecNumber>
    </recommendedName>
</protein>
<evidence type="ECO:0000256" key="2">
    <source>
        <dbReference type="ARBA" id="ARBA00004236"/>
    </source>
</evidence>
<organism evidence="14 15">
    <name type="scientific">Candidatus Avipropionibacterium avicola</name>
    <dbReference type="NCBI Taxonomy" id="2840701"/>
    <lineage>
        <taxon>Bacteria</taxon>
        <taxon>Bacillati</taxon>
        <taxon>Actinomycetota</taxon>
        <taxon>Actinomycetes</taxon>
        <taxon>Propionibacteriales</taxon>
        <taxon>Propionibacteriaceae</taxon>
        <taxon>Propionibacteriaceae incertae sedis</taxon>
        <taxon>Candidatus Avipropionibacterium</taxon>
    </lineage>
</organism>
<dbReference type="GO" id="GO:0000155">
    <property type="term" value="F:phosphorelay sensor kinase activity"/>
    <property type="evidence" value="ECO:0007669"/>
    <property type="project" value="InterPro"/>
</dbReference>
<comment type="caution">
    <text evidence="14">The sequence shown here is derived from an EMBL/GenBank/DDBJ whole genome shotgun (WGS) entry which is preliminary data.</text>
</comment>
<dbReference type="InterPro" id="IPR050428">
    <property type="entry name" value="TCS_sensor_his_kinase"/>
</dbReference>
<name>A0A9D1KP83_9ACTN</name>
<keyword evidence="4" id="KW-0597">Phosphoprotein</keyword>
<evidence type="ECO:0000313" key="15">
    <source>
        <dbReference type="Proteomes" id="UP000886842"/>
    </source>
</evidence>
<dbReference type="InterPro" id="IPR004358">
    <property type="entry name" value="Sig_transdc_His_kin-like_C"/>
</dbReference>
<keyword evidence="7" id="KW-0418">Kinase</keyword>
<dbReference type="CDD" id="cd00075">
    <property type="entry name" value="HATPase"/>
    <property type="match status" value="1"/>
</dbReference>
<comment type="catalytic activity">
    <reaction evidence="1">
        <text>ATP + protein L-histidine = ADP + protein N-phospho-L-histidine.</text>
        <dbReference type="EC" id="2.7.13.3"/>
    </reaction>
</comment>
<dbReference type="InterPro" id="IPR003660">
    <property type="entry name" value="HAMP_dom"/>
</dbReference>
<dbReference type="PANTHER" id="PTHR45436:SF5">
    <property type="entry name" value="SENSOR HISTIDINE KINASE TRCS"/>
    <property type="match status" value="1"/>
</dbReference>
<dbReference type="PROSITE" id="PS50885">
    <property type="entry name" value="HAMP"/>
    <property type="match status" value="1"/>
</dbReference>
<evidence type="ECO:0000256" key="8">
    <source>
        <dbReference type="ARBA" id="ARBA00022989"/>
    </source>
</evidence>
<dbReference type="GO" id="GO:0005886">
    <property type="term" value="C:plasma membrane"/>
    <property type="evidence" value="ECO:0007669"/>
    <property type="project" value="UniProtKB-SubCell"/>
</dbReference>
<evidence type="ECO:0000256" key="11">
    <source>
        <dbReference type="SAM" id="Phobius"/>
    </source>
</evidence>
<dbReference type="PRINTS" id="PR00344">
    <property type="entry name" value="BCTRLSENSOR"/>
</dbReference>
<evidence type="ECO:0000256" key="5">
    <source>
        <dbReference type="ARBA" id="ARBA00022679"/>
    </source>
</evidence>
<dbReference type="InterPro" id="IPR036097">
    <property type="entry name" value="HisK_dim/P_sf"/>
</dbReference>
<dbReference type="SMART" id="SM00388">
    <property type="entry name" value="HisKA"/>
    <property type="match status" value="1"/>
</dbReference>
<keyword evidence="6 11" id="KW-0812">Transmembrane</keyword>
<evidence type="ECO:0000259" key="12">
    <source>
        <dbReference type="PROSITE" id="PS50109"/>
    </source>
</evidence>
<dbReference type="Gene3D" id="3.30.565.10">
    <property type="entry name" value="Histidine kinase-like ATPase, C-terminal domain"/>
    <property type="match status" value="1"/>
</dbReference>
<keyword evidence="5" id="KW-0808">Transferase</keyword>
<dbReference type="Pfam" id="PF00672">
    <property type="entry name" value="HAMP"/>
    <property type="match status" value="1"/>
</dbReference>
<dbReference type="InterPro" id="IPR003661">
    <property type="entry name" value="HisK_dim/P_dom"/>
</dbReference>
<dbReference type="SUPFAM" id="SSF158472">
    <property type="entry name" value="HAMP domain-like"/>
    <property type="match status" value="1"/>
</dbReference>
<dbReference type="Gene3D" id="6.10.340.10">
    <property type="match status" value="1"/>
</dbReference>
<gene>
    <name evidence="14" type="ORF">IAA98_13490</name>
</gene>
<feature type="transmembrane region" description="Helical" evidence="11">
    <location>
        <begin position="12"/>
        <end position="33"/>
    </location>
</feature>
<dbReference type="CDD" id="cd06225">
    <property type="entry name" value="HAMP"/>
    <property type="match status" value="1"/>
</dbReference>
<evidence type="ECO:0000256" key="1">
    <source>
        <dbReference type="ARBA" id="ARBA00000085"/>
    </source>
</evidence>
<evidence type="ECO:0000256" key="6">
    <source>
        <dbReference type="ARBA" id="ARBA00022692"/>
    </source>
</evidence>
<feature type="domain" description="HAMP" evidence="13">
    <location>
        <begin position="195"/>
        <end position="247"/>
    </location>
</feature>
<dbReference type="InterPro" id="IPR003594">
    <property type="entry name" value="HATPase_dom"/>
</dbReference>
<evidence type="ECO:0000313" key="14">
    <source>
        <dbReference type="EMBL" id="HIT76592.1"/>
    </source>
</evidence>
<dbReference type="Pfam" id="PF00512">
    <property type="entry name" value="HisKA"/>
    <property type="match status" value="1"/>
</dbReference>
<dbReference type="InterPro" id="IPR005467">
    <property type="entry name" value="His_kinase_dom"/>
</dbReference>
<keyword evidence="8 11" id="KW-1133">Transmembrane helix</keyword>
<dbReference type="InterPro" id="IPR036890">
    <property type="entry name" value="HATPase_C_sf"/>
</dbReference>
<proteinExistence type="predicted"/>
<dbReference type="Gene3D" id="1.10.287.130">
    <property type="match status" value="1"/>
</dbReference>